<comment type="caution">
    <text evidence="2">The sequence shown here is derived from an EMBL/GenBank/DDBJ whole genome shotgun (WGS) entry which is preliminary data.</text>
</comment>
<reference evidence="2 3" key="1">
    <citation type="submission" date="2019-08" db="EMBL/GenBank/DDBJ databases">
        <title>Draft genome sequences of two oriental melons (Cucumis melo L. var makuwa).</title>
        <authorList>
            <person name="Kwon S.-Y."/>
        </authorList>
    </citation>
    <scope>NUCLEOTIDE SEQUENCE [LARGE SCALE GENOMIC DNA]</scope>
    <source>
        <strain evidence="3">cv. SW 3</strain>
        <tissue evidence="2">Leaf</tissue>
    </source>
</reference>
<dbReference type="EMBL" id="SSTE01004728">
    <property type="protein sequence ID" value="KAA0062128.1"/>
    <property type="molecule type" value="Genomic_DNA"/>
</dbReference>
<evidence type="ECO:0000313" key="2">
    <source>
        <dbReference type="EMBL" id="KAA0062128.1"/>
    </source>
</evidence>
<evidence type="ECO:0000313" key="3">
    <source>
        <dbReference type="Proteomes" id="UP000321393"/>
    </source>
</evidence>
<gene>
    <name evidence="2" type="ORF">E6C27_scaffold89G004890</name>
</gene>
<name>A0A5A7V3G3_CUCMM</name>
<dbReference type="AlphaFoldDB" id="A0A5A7V3G3"/>
<dbReference type="Proteomes" id="UP000321393">
    <property type="component" value="Unassembled WGS sequence"/>
</dbReference>
<protein>
    <submittedName>
        <fullName evidence="2">Reverse transcriptase</fullName>
    </submittedName>
</protein>
<keyword evidence="2" id="KW-0695">RNA-directed DNA polymerase</keyword>
<dbReference type="OrthoDB" id="994996at2759"/>
<feature type="region of interest" description="Disordered" evidence="1">
    <location>
        <begin position="50"/>
        <end position="88"/>
    </location>
</feature>
<evidence type="ECO:0000256" key="1">
    <source>
        <dbReference type="SAM" id="MobiDB-lite"/>
    </source>
</evidence>
<keyword evidence="2" id="KW-0548">Nucleotidyltransferase</keyword>
<accession>A0A5A7V3G3</accession>
<sequence>MLDIQDISKKDKVFCFIEGLKLWAKTKFYEQKVQDLASAFAVAERLFDCGGDQGSQKKNVTTPNPQNRISKPNSPRNFTNYRNPYLKL</sequence>
<proteinExistence type="predicted"/>
<feature type="compositionally biased region" description="Polar residues" evidence="1">
    <location>
        <begin position="54"/>
        <end position="82"/>
    </location>
</feature>
<keyword evidence="2" id="KW-0808">Transferase</keyword>
<dbReference type="GO" id="GO:0003964">
    <property type="term" value="F:RNA-directed DNA polymerase activity"/>
    <property type="evidence" value="ECO:0007669"/>
    <property type="project" value="UniProtKB-KW"/>
</dbReference>
<organism evidence="2 3">
    <name type="scientific">Cucumis melo var. makuwa</name>
    <name type="common">Oriental melon</name>
    <dbReference type="NCBI Taxonomy" id="1194695"/>
    <lineage>
        <taxon>Eukaryota</taxon>
        <taxon>Viridiplantae</taxon>
        <taxon>Streptophyta</taxon>
        <taxon>Embryophyta</taxon>
        <taxon>Tracheophyta</taxon>
        <taxon>Spermatophyta</taxon>
        <taxon>Magnoliopsida</taxon>
        <taxon>eudicotyledons</taxon>
        <taxon>Gunneridae</taxon>
        <taxon>Pentapetalae</taxon>
        <taxon>rosids</taxon>
        <taxon>fabids</taxon>
        <taxon>Cucurbitales</taxon>
        <taxon>Cucurbitaceae</taxon>
        <taxon>Benincaseae</taxon>
        <taxon>Cucumis</taxon>
    </lineage>
</organism>